<organism evidence="4 5">
    <name type="scientific">Kangsaoukella pontilimi</name>
    <dbReference type="NCBI Taxonomy" id="2691042"/>
    <lineage>
        <taxon>Bacteria</taxon>
        <taxon>Pseudomonadati</taxon>
        <taxon>Pseudomonadota</taxon>
        <taxon>Alphaproteobacteria</taxon>
        <taxon>Rhodobacterales</taxon>
        <taxon>Paracoccaceae</taxon>
        <taxon>Kangsaoukella</taxon>
    </lineage>
</organism>
<dbReference type="EC" id="1.3.1.106" evidence="4"/>
<evidence type="ECO:0000256" key="3">
    <source>
        <dbReference type="ARBA" id="ARBA00023002"/>
    </source>
</evidence>
<dbReference type="Proteomes" id="UP000480350">
    <property type="component" value="Unassembled WGS sequence"/>
</dbReference>
<evidence type="ECO:0000256" key="1">
    <source>
        <dbReference type="ARBA" id="ARBA00004953"/>
    </source>
</evidence>
<comment type="caution">
    <text evidence="4">The sequence shown here is derived from an EMBL/GenBank/DDBJ whole genome shotgun (WGS) entry which is preliminary data.</text>
</comment>
<dbReference type="PROSITE" id="PS51014">
    <property type="entry name" value="COBK_CBIJ"/>
    <property type="match status" value="1"/>
</dbReference>
<dbReference type="Pfam" id="PF02571">
    <property type="entry name" value="CbiJ"/>
    <property type="match status" value="1"/>
</dbReference>
<reference evidence="4 5" key="2">
    <citation type="submission" date="2020-03" db="EMBL/GenBank/DDBJ databases">
        <title>Kangsaoukella pontilimi gen. nov., sp. nov., a new member of the family Rhodobacteraceae isolated from a tidal mudflat.</title>
        <authorList>
            <person name="Kim I.S."/>
        </authorList>
    </citation>
    <scope>NUCLEOTIDE SEQUENCE [LARGE SCALE GENOMIC DNA]</scope>
    <source>
        <strain evidence="4 5">GH1-50</strain>
    </source>
</reference>
<keyword evidence="5" id="KW-1185">Reference proteome</keyword>
<proteinExistence type="predicted"/>
<dbReference type="NCBIfam" id="TIGR00715">
    <property type="entry name" value="precor6x_red"/>
    <property type="match status" value="1"/>
</dbReference>
<gene>
    <name evidence="4" type="ORF">GQ651_14515</name>
</gene>
<dbReference type="InterPro" id="IPR003723">
    <property type="entry name" value="Precorrin-6x_reduct"/>
</dbReference>
<keyword evidence="3 4" id="KW-0560">Oxidoreductase</keyword>
<keyword evidence="2" id="KW-0169">Cobalamin biosynthesis</keyword>
<dbReference type="NCBIfam" id="NF005968">
    <property type="entry name" value="PRK08057.1-2"/>
    <property type="match status" value="1"/>
</dbReference>
<dbReference type="GO" id="GO:0016994">
    <property type="term" value="F:precorrin-6A reductase activity"/>
    <property type="evidence" value="ECO:0007669"/>
    <property type="project" value="InterPro"/>
</dbReference>
<dbReference type="PANTHER" id="PTHR36925:SF1">
    <property type="entry name" value="COBALT-PRECORRIN-6A REDUCTASE"/>
    <property type="match status" value="1"/>
</dbReference>
<dbReference type="GO" id="GO:0009236">
    <property type="term" value="P:cobalamin biosynthetic process"/>
    <property type="evidence" value="ECO:0007669"/>
    <property type="project" value="UniProtKB-UniPathway"/>
</dbReference>
<sequence length="251" mass="27001">MRPRLLILAGTTEATALARAVAEAGLDGIVSFAGRVERPLRQPLPQRVGGFGGIDGLVRYLSDERITHLIDATHPFAAQMSRHAVAAAREAGIEHAVLTRPPWSPEPGDRWTRVPDIAGAVAALNRPRLNVMLAVGRMHLADFAPNPQHMYLLRLVDPPAEPLPFPDAKVIVDRGPFDEAADRALMEEHEIGIVVSKNAGGTGAYAKIAAARALGLPVLMIDRPGQPEGRVFHDREALMDWLAHGAAHLGV</sequence>
<dbReference type="RefSeq" id="WP_160764919.1">
    <property type="nucleotide sequence ID" value="NZ_WUPT01000002.1"/>
</dbReference>
<protein>
    <submittedName>
        <fullName evidence="4">Cobalt-precorrin-6A reductase</fullName>
        <ecNumber evidence="4">1.3.1.106</ecNumber>
    </submittedName>
</protein>
<evidence type="ECO:0000313" key="5">
    <source>
        <dbReference type="Proteomes" id="UP000480350"/>
    </source>
</evidence>
<dbReference type="UniPathway" id="UPA00148"/>
<dbReference type="PANTHER" id="PTHR36925">
    <property type="entry name" value="COBALT-PRECORRIN-6A REDUCTASE"/>
    <property type="match status" value="1"/>
</dbReference>
<dbReference type="AlphaFoldDB" id="A0A7C9N213"/>
<dbReference type="EMBL" id="WUPT01000002">
    <property type="protein sequence ID" value="MXQ09058.1"/>
    <property type="molecule type" value="Genomic_DNA"/>
</dbReference>
<comment type="pathway">
    <text evidence="1">Cofactor biosynthesis; adenosylcobalamin biosynthesis.</text>
</comment>
<reference evidence="4 5" key="1">
    <citation type="submission" date="2019-12" db="EMBL/GenBank/DDBJ databases">
        <authorList>
            <person name="Lee S.D."/>
        </authorList>
    </citation>
    <scope>NUCLEOTIDE SEQUENCE [LARGE SCALE GENOMIC DNA]</scope>
    <source>
        <strain evidence="4 5">GH1-50</strain>
    </source>
</reference>
<evidence type="ECO:0000313" key="4">
    <source>
        <dbReference type="EMBL" id="MXQ09058.1"/>
    </source>
</evidence>
<evidence type="ECO:0000256" key="2">
    <source>
        <dbReference type="ARBA" id="ARBA00022573"/>
    </source>
</evidence>
<accession>A0A7C9N213</accession>
<name>A0A7C9N213_9RHOB</name>